<dbReference type="GO" id="GO:0003723">
    <property type="term" value="F:RNA binding"/>
    <property type="evidence" value="ECO:0007669"/>
    <property type="project" value="UniProtKB-KW"/>
</dbReference>
<dbReference type="PROSITE" id="PS50889">
    <property type="entry name" value="S4"/>
    <property type="match status" value="1"/>
</dbReference>
<accession>A0A0G1Y0R7</accession>
<dbReference type="SUPFAM" id="SSF52374">
    <property type="entry name" value="Nucleotidylyl transferase"/>
    <property type="match status" value="1"/>
</dbReference>
<keyword evidence="5 10" id="KW-0694">RNA-binding</keyword>
<evidence type="ECO:0000256" key="7">
    <source>
        <dbReference type="ARBA" id="ARBA00023146"/>
    </source>
</evidence>
<dbReference type="InterPro" id="IPR036986">
    <property type="entry name" value="S4_RNA-bd_sf"/>
</dbReference>
<dbReference type="AlphaFoldDB" id="A0A0G1Y0R7"/>
<dbReference type="InterPro" id="IPR054608">
    <property type="entry name" value="SYY-like_C"/>
</dbReference>
<evidence type="ECO:0000256" key="4">
    <source>
        <dbReference type="ARBA" id="ARBA00022840"/>
    </source>
</evidence>
<feature type="domain" description="RNA-binding S4" evidence="12">
    <location>
        <begin position="244"/>
        <end position="299"/>
    </location>
</feature>
<organism evidence="13 14">
    <name type="scientific">Candidatus Uhrbacteria bacterium GW2011_GWC2_53_7</name>
    <dbReference type="NCBI Taxonomy" id="1618986"/>
    <lineage>
        <taxon>Bacteria</taxon>
        <taxon>Candidatus Uhriibacteriota</taxon>
    </lineage>
</organism>
<dbReference type="PANTHER" id="PTHR11766:SF1">
    <property type="entry name" value="TYROSINE--TRNA LIGASE"/>
    <property type="match status" value="1"/>
</dbReference>
<evidence type="ECO:0000313" key="14">
    <source>
        <dbReference type="Proteomes" id="UP000033865"/>
    </source>
</evidence>
<dbReference type="InterPro" id="IPR002942">
    <property type="entry name" value="S4_RNA-bd"/>
</dbReference>
<dbReference type="Pfam" id="PF00579">
    <property type="entry name" value="tRNA-synt_1b"/>
    <property type="match status" value="1"/>
</dbReference>
<sequence>MLSRDVVEANMKTYKEQAGKILDLSKCEVRYNSNWLSKPGYAEIGEQADQFSLNEFMSRELIKKRLDEGKRVSVRELLYPLMQGYDSVMVQADVELGGTDQRFNLLAGRTLQKHYGQKPQAIIMNPLVEGTDGRKMSSSWGNTVNLTDTAENIFGKIMSVPDELILKYFMFMTRVVAETIAAHTDALKAGANPRDVKLELAEEIVRMYHGEAEAKKAREGFISIFCKGEMPEEMPEFKLKSEMTIVDVLIDSKLCSSKNQARRDIDGGGVKLDGEVVTDYETTPASGSILQKGKRHFLHLV</sequence>
<name>A0A0G1Y0R7_9BACT</name>
<dbReference type="Gene3D" id="3.40.50.620">
    <property type="entry name" value="HUPs"/>
    <property type="match status" value="1"/>
</dbReference>
<dbReference type="PATRIC" id="fig|1618986.3.peg.164"/>
<dbReference type="GO" id="GO:0005524">
    <property type="term" value="F:ATP binding"/>
    <property type="evidence" value="ECO:0007669"/>
    <property type="project" value="UniProtKB-KW"/>
</dbReference>
<dbReference type="Pfam" id="PF22421">
    <property type="entry name" value="SYY_C-terminal"/>
    <property type="match status" value="1"/>
</dbReference>
<comment type="caution">
    <text evidence="13">The sequence shown here is derived from an EMBL/GenBank/DDBJ whole genome shotgun (WGS) entry which is preliminary data.</text>
</comment>
<evidence type="ECO:0000256" key="3">
    <source>
        <dbReference type="ARBA" id="ARBA00022741"/>
    </source>
</evidence>
<comment type="similarity">
    <text evidence="11">Belongs to the class-I aminoacyl-tRNA synthetase family.</text>
</comment>
<dbReference type="SMART" id="SM00363">
    <property type="entry name" value="S4"/>
    <property type="match status" value="1"/>
</dbReference>
<dbReference type="SUPFAM" id="SSF55174">
    <property type="entry name" value="Alpha-L RNA-binding motif"/>
    <property type="match status" value="1"/>
</dbReference>
<keyword evidence="7 11" id="KW-0030">Aminoacyl-tRNA synthetase</keyword>
<keyword evidence="3 11" id="KW-0547">Nucleotide-binding</keyword>
<gene>
    <name evidence="13" type="ORF">UY82_C0013G0004</name>
</gene>
<dbReference type="InterPro" id="IPR002305">
    <property type="entry name" value="aa-tRNA-synth_Ic"/>
</dbReference>
<dbReference type="GO" id="GO:0005829">
    <property type="term" value="C:cytosol"/>
    <property type="evidence" value="ECO:0007669"/>
    <property type="project" value="TreeGrafter"/>
</dbReference>
<dbReference type="PRINTS" id="PR01040">
    <property type="entry name" value="TRNASYNTHTYR"/>
</dbReference>
<evidence type="ECO:0000256" key="9">
    <source>
        <dbReference type="NCBIfam" id="TIGR00234"/>
    </source>
</evidence>
<dbReference type="CDD" id="cd00165">
    <property type="entry name" value="S4"/>
    <property type="match status" value="1"/>
</dbReference>
<dbReference type="NCBIfam" id="TIGR00234">
    <property type="entry name" value="tyrS"/>
    <property type="match status" value="1"/>
</dbReference>
<dbReference type="InterPro" id="IPR002307">
    <property type="entry name" value="Tyr-tRNA-ligase"/>
</dbReference>
<keyword evidence="2 11" id="KW-0436">Ligase</keyword>
<evidence type="ECO:0000256" key="8">
    <source>
        <dbReference type="ARBA" id="ARBA00048248"/>
    </source>
</evidence>
<dbReference type="PANTHER" id="PTHR11766">
    <property type="entry name" value="TYROSYL-TRNA SYNTHETASE"/>
    <property type="match status" value="1"/>
</dbReference>
<dbReference type="InterPro" id="IPR014729">
    <property type="entry name" value="Rossmann-like_a/b/a_fold"/>
</dbReference>
<protein>
    <recommendedName>
        <fullName evidence="1 9">Tyrosine--tRNA ligase</fullName>
        <ecNumber evidence="1 9">6.1.1.1</ecNumber>
    </recommendedName>
</protein>
<evidence type="ECO:0000256" key="5">
    <source>
        <dbReference type="ARBA" id="ARBA00022884"/>
    </source>
</evidence>
<dbReference type="EMBL" id="LCRN01000013">
    <property type="protein sequence ID" value="KKW36740.1"/>
    <property type="molecule type" value="Genomic_DNA"/>
</dbReference>
<evidence type="ECO:0000256" key="2">
    <source>
        <dbReference type="ARBA" id="ARBA00022598"/>
    </source>
</evidence>
<dbReference type="GO" id="GO:0004831">
    <property type="term" value="F:tyrosine-tRNA ligase activity"/>
    <property type="evidence" value="ECO:0007669"/>
    <property type="project" value="UniProtKB-UniRule"/>
</dbReference>
<keyword evidence="6 11" id="KW-0648">Protein biosynthesis</keyword>
<evidence type="ECO:0000313" key="13">
    <source>
        <dbReference type="EMBL" id="KKW36740.1"/>
    </source>
</evidence>
<comment type="catalytic activity">
    <reaction evidence="8">
        <text>tRNA(Tyr) + L-tyrosine + ATP = L-tyrosyl-tRNA(Tyr) + AMP + diphosphate + H(+)</text>
        <dbReference type="Rhea" id="RHEA:10220"/>
        <dbReference type="Rhea" id="RHEA-COMP:9706"/>
        <dbReference type="Rhea" id="RHEA-COMP:9707"/>
        <dbReference type="ChEBI" id="CHEBI:15378"/>
        <dbReference type="ChEBI" id="CHEBI:30616"/>
        <dbReference type="ChEBI" id="CHEBI:33019"/>
        <dbReference type="ChEBI" id="CHEBI:58315"/>
        <dbReference type="ChEBI" id="CHEBI:78442"/>
        <dbReference type="ChEBI" id="CHEBI:78536"/>
        <dbReference type="ChEBI" id="CHEBI:456215"/>
        <dbReference type="EC" id="6.1.1.1"/>
    </reaction>
</comment>
<dbReference type="EC" id="6.1.1.1" evidence="1 9"/>
<proteinExistence type="inferred from homology"/>
<dbReference type="Proteomes" id="UP000033865">
    <property type="component" value="Unassembled WGS sequence"/>
</dbReference>
<dbReference type="InterPro" id="IPR024088">
    <property type="entry name" value="Tyr-tRNA-ligase_bac-type"/>
</dbReference>
<reference evidence="13 14" key="1">
    <citation type="journal article" date="2015" name="Nature">
        <title>rRNA introns, odd ribosomes, and small enigmatic genomes across a large radiation of phyla.</title>
        <authorList>
            <person name="Brown C.T."/>
            <person name="Hug L.A."/>
            <person name="Thomas B.C."/>
            <person name="Sharon I."/>
            <person name="Castelle C.J."/>
            <person name="Singh A."/>
            <person name="Wilkins M.J."/>
            <person name="Williams K.H."/>
            <person name="Banfield J.F."/>
        </authorList>
    </citation>
    <scope>NUCLEOTIDE SEQUENCE [LARGE SCALE GENOMIC DNA]</scope>
</reference>
<evidence type="ECO:0000256" key="10">
    <source>
        <dbReference type="PROSITE-ProRule" id="PRU00182"/>
    </source>
</evidence>
<evidence type="ECO:0000256" key="1">
    <source>
        <dbReference type="ARBA" id="ARBA00013160"/>
    </source>
</evidence>
<evidence type="ECO:0000256" key="6">
    <source>
        <dbReference type="ARBA" id="ARBA00022917"/>
    </source>
</evidence>
<keyword evidence="4 11" id="KW-0067">ATP-binding</keyword>
<evidence type="ECO:0000256" key="11">
    <source>
        <dbReference type="RuleBase" id="RU363036"/>
    </source>
</evidence>
<evidence type="ECO:0000259" key="12">
    <source>
        <dbReference type="SMART" id="SM00363"/>
    </source>
</evidence>
<dbReference type="GO" id="GO:0006437">
    <property type="term" value="P:tyrosyl-tRNA aminoacylation"/>
    <property type="evidence" value="ECO:0007669"/>
    <property type="project" value="UniProtKB-UniRule"/>
</dbReference>
<dbReference type="Gene3D" id="1.10.240.10">
    <property type="entry name" value="Tyrosyl-Transfer RNA Synthetase"/>
    <property type="match status" value="1"/>
</dbReference>
<dbReference type="Gene3D" id="3.10.290.10">
    <property type="entry name" value="RNA-binding S4 domain"/>
    <property type="match status" value="1"/>
</dbReference>